<feature type="transmembrane region" description="Helical" evidence="7">
    <location>
        <begin position="294"/>
        <end position="320"/>
    </location>
</feature>
<reference evidence="10 11" key="1">
    <citation type="journal article" date="2016" name="Nat. Commun.">
        <title>Thousands of microbial genomes shed light on interconnected biogeochemical processes in an aquifer system.</title>
        <authorList>
            <person name="Anantharaman K."/>
            <person name="Brown C.T."/>
            <person name="Hug L.A."/>
            <person name="Sharon I."/>
            <person name="Castelle C.J."/>
            <person name="Probst A.J."/>
            <person name="Thomas B.C."/>
            <person name="Singh A."/>
            <person name="Wilkins M.J."/>
            <person name="Karaoz U."/>
            <person name="Brodie E.L."/>
            <person name="Williams K.H."/>
            <person name="Hubbard S.S."/>
            <person name="Banfield J.F."/>
        </authorList>
    </citation>
    <scope>NUCLEOTIDE SEQUENCE [LARGE SCALE GENOMIC DNA]</scope>
</reference>
<feature type="domain" description="MacB-like periplasmic core" evidence="9">
    <location>
        <begin position="21"/>
        <end position="257"/>
    </location>
</feature>
<accession>A0A1G2I1C2</accession>
<feature type="transmembrane region" description="Helical" evidence="7">
    <location>
        <begin position="349"/>
        <end position="376"/>
    </location>
</feature>
<keyword evidence="2" id="KW-1003">Cell membrane</keyword>
<dbReference type="Pfam" id="PF02687">
    <property type="entry name" value="FtsX"/>
    <property type="match status" value="1"/>
</dbReference>
<dbReference type="EMBL" id="MHOS01000019">
    <property type="protein sequence ID" value="OGZ68614.1"/>
    <property type="molecule type" value="Genomic_DNA"/>
</dbReference>
<evidence type="ECO:0000256" key="6">
    <source>
        <dbReference type="ARBA" id="ARBA00038076"/>
    </source>
</evidence>
<sequence length="423" mass="45462">MDLIPTTKFVIRNLLTRKGRSFLTILGIVIGVAGVIIIIALGAGAQSLILGQITKLGSNILSVQPGKSNENGPPVQVFGITITTLSNEDAEALRDKSRVPHAKAVSGLVMGSTSVTWQNKTVDTNFIGSDYTLPDILNINLSSGQYFDQRQGDGADNVAVLGYSVASQLFDNTGVDPIGQVIKVKSSTQTEAGGIPLRIIGVLTKTGGTFFLDQDDQVYMPLAIGQQQLLGIHYLRAVDIKVDSADNIDQTIEDVRRTMDQQHRIKSDKEVDYTVRNLADAITILSTITNALRLFLTAMAAIALVVGGIGILNIMLSTVAERTREIGLRKAVGATNSAIMSQFLMEAGILTFFGGIIGIVIGIIISFLISLLMNYLGYDWQFLVSITSILLAIGVSILTGIIFGLYPAFKASKLNPIEALRYE</sequence>
<comment type="subcellular location">
    <subcellularLocation>
        <location evidence="1">Cell membrane</location>
        <topology evidence="1">Multi-pass membrane protein</topology>
    </subcellularLocation>
</comment>
<evidence type="ECO:0000256" key="3">
    <source>
        <dbReference type="ARBA" id="ARBA00022692"/>
    </source>
</evidence>
<proteinExistence type="inferred from homology"/>
<comment type="similarity">
    <text evidence="6">Belongs to the ABC-4 integral membrane protein family.</text>
</comment>
<evidence type="ECO:0000256" key="1">
    <source>
        <dbReference type="ARBA" id="ARBA00004651"/>
    </source>
</evidence>
<organism evidence="10 11">
    <name type="scientific">Candidatus Staskawiczbacteria bacterium RIFCSPHIGHO2_02_FULL_34_9</name>
    <dbReference type="NCBI Taxonomy" id="1802206"/>
    <lineage>
        <taxon>Bacteria</taxon>
        <taxon>Candidatus Staskawicziibacteriota</taxon>
    </lineage>
</organism>
<evidence type="ECO:0000259" key="8">
    <source>
        <dbReference type="Pfam" id="PF02687"/>
    </source>
</evidence>
<dbReference type="GO" id="GO:0022857">
    <property type="term" value="F:transmembrane transporter activity"/>
    <property type="evidence" value="ECO:0007669"/>
    <property type="project" value="TreeGrafter"/>
</dbReference>
<evidence type="ECO:0000256" key="4">
    <source>
        <dbReference type="ARBA" id="ARBA00022989"/>
    </source>
</evidence>
<keyword evidence="4 7" id="KW-1133">Transmembrane helix</keyword>
<dbReference type="Proteomes" id="UP000176421">
    <property type="component" value="Unassembled WGS sequence"/>
</dbReference>
<feature type="domain" description="ABC3 transporter permease C-terminal" evidence="8">
    <location>
        <begin position="299"/>
        <end position="416"/>
    </location>
</feature>
<evidence type="ECO:0008006" key="12">
    <source>
        <dbReference type="Google" id="ProtNLM"/>
    </source>
</evidence>
<dbReference type="InterPro" id="IPR025857">
    <property type="entry name" value="MacB_PCD"/>
</dbReference>
<keyword evidence="5 7" id="KW-0472">Membrane</keyword>
<protein>
    <recommendedName>
        <fullName evidence="12">Multidrug ABC transporter substrate-binding protein</fullName>
    </recommendedName>
</protein>
<dbReference type="PANTHER" id="PTHR30572:SF4">
    <property type="entry name" value="ABC TRANSPORTER PERMEASE YTRF"/>
    <property type="match status" value="1"/>
</dbReference>
<comment type="caution">
    <text evidence="10">The sequence shown here is derived from an EMBL/GenBank/DDBJ whole genome shotgun (WGS) entry which is preliminary data.</text>
</comment>
<keyword evidence="3 7" id="KW-0812">Transmembrane</keyword>
<evidence type="ECO:0000259" key="9">
    <source>
        <dbReference type="Pfam" id="PF12704"/>
    </source>
</evidence>
<evidence type="ECO:0000256" key="2">
    <source>
        <dbReference type="ARBA" id="ARBA00022475"/>
    </source>
</evidence>
<dbReference type="GO" id="GO:0005886">
    <property type="term" value="C:plasma membrane"/>
    <property type="evidence" value="ECO:0007669"/>
    <property type="project" value="UniProtKB-SubCell"/>
</dbReference>
<evidence type="ECO:0000313" key="11">
    <source>
        <dbReference type="Proteomes" id="UP000176421"/>
    </source>
</evidence>
<name>A0A1G2I1C2_9BACT</name>
<evidence type="ECO:0000256" key="5">
    <source>
        <dbReference type="ARBA" id="ARBA00023136"/>
    </source>
</evidence>
<dbReference type="AlphaFoldDB" id="A0A1G2I1C2"/>
<dbReference type="Pfam" id="PF12704">
    <property type="entry name" value="MacB_PCD"/>
    <property type="match status" value="1"/>
</dbReference>
<feature type="transmembrane region" description="Helical" evidence="7">
    <location>
        <begin position="21"/>
        <end position="45"/>
    </location>
</feature>
<feature type="transmembrane region" description="Helical" evidence="7">
    <location>
        <begin position="382"/>
        <end position="406"/>
    </location>
</feature>
<evidence type="ECO:0000256" key="7">
    <source>
        <dbReference type="SAM" id="Phobius"/>
    </source>
</evidence>
<dbReference type="STRING" id="1802206.A3D35_01160"/>
<dbReference type="InterPro" id="IPR050250">
    <property type="entry name" value="Macrolide_Exporter_MacB"/>
</dbReference>
<dbReference type="InterPro" id="IPR003838">
    <property type="entry name" value="ABC3_permease_C"/>
</dbReference>
<dbReference type="PANTHER" id="PTHR30572">
    <property type="entry name" value="MEMBRANE COMPONENT OF TRANSPORTER-RELATED"/>
    <property type="match status" value="1"/>
</dbReference>
<evidence type="ECO:0000313" key="10">
    <source>
        <dbReference type="EMBL" id="OGZ68614.1"/>
    </source>
</evidence>
<gene>
    <name evidence="10" type="ORF">A3D35_01160</name>
</gene>